<keyword evidence="2" id="KW-0378">Hydrolase</keyword>
<keyword evidence="3" id="KW-1185">Reference proteome</keyword>
<gene>
    <name evidence="2" type="ORF">HQN59_16995</name>
</gene>
<comment type="caution">
    <text evidence="2">The sequence shown here is derived from an EMBL/GenBank/DDBJ whole genome shotgun (WGS) entry which is preliminary data.</text>
</comment>
<evidence type="ECO:0000313" key="3">
    <source>
        <dbReference type="Proteomes" id="UP000529637"/>
    </source>
</evidence>
<dbReference type="Gene3D" id="3.40.50.1820">
    <property type="entry name" value="alpha/beta hydrolase"/>
    <property type="match status" value="1"/>
</dbReference>
<dbReference type="InterPro" id="IPR000639">
    <property type="entry name" value="Epox_hydrolase-like"/>
</dbReference>
<reference evidence="2 3" key="1">
    <citation type="submission" date="2020-06" db="EMBL/GenBank/DDBJ databases">
        <title>Schlegella sp. ID0723 isolated from air conditioner.</title>
        <authorList>
            <person name="Kim D.Y."/>
            <person name="Kim D.-U."/>
        </authorList>
    </citation>
    <scope>NUCLEOTIDE SEQUENCE [LARGE SCALE GENOMIC DNA]</scope>
    <source>
        <strain evidence="2 3">ID0723</strain>
    </source>
</reference>
<dbReference type="RefSeq" id="WP_176070312.1">
    <property type="nucleotide sequence ID" value="NZ_JABWMJ010000008.1"/>
</dbReference>
<dbReference type="InterPro" id="IPR050266">
    <property type="entry name" value="AB_hydrolase_sf"/>
</dbReference>
<dbReference type="PRINTS" id="PR00111">
    <property type="entry name" value="ABHYDROLASE"/>
</dbReference>
<dbReference type="Pfam" id="PF12697">
    <property type="entry name" value="Abhydrolase_6"/>
    <property type="match status" value="1"/>
</dbReference>
<dbReference type="InterPro" id="IPR029058">
    <property type="entry name" value="AB_hydrolase_fold"/>
</dbReference>
<dbReference type="Proteomes" id="UP000529637">
    <property type="component" value="Unassembled WGS sequence"/>
</dbReference>
<feature type="domain" description="AB hydrolase-1" evidence="1">
    <location>
        <begin position="38"/>
        <end position="271"/>
    </location>
</feature>
<organism evidence="2 3">
    <name type="scientific">Piscinibacter koreensis</name>
    <dbReference type="NCBI Taxonomy" id="2742824"/>
    <lineage>
        <taxon>Bacteria</taxon>
        <taxon>Pseudomonadati</taxon>
        <taxon>Pseudomonadota</taxon>
        <taxon>Betaproteobacteria</taxon>
        <taxon>Burkholderiales</taxon>
        <taxon>Sphaerotilaceae</taxon>
        <taxon>Piscinibacter</taxon>
    </lineage>
</organism>
<dbReference type="PRINTS" id="PR00412">
    <property type="entry name" value="EPOXHYDRLASE"/>
</dbReference>
<dbReference type="AlphaFoldDB" id="A0A7Y6NQH3"/>
<sequence>MSSAVHDFRPEAFYPGLQIEHVTAAGVKALRVGSGPTLLLLHGGTGSWTHWVRNIEPLSRRFSLVIPDLPGMGESIDVPRDTDLDGYGAFILAAIDAGLVPPGLRFAVAGFSWGGVVTAWLAARLPERVFAACLLAPGGFPPEGWHRPPLKPVPPGASDAETDAIHRANLKMMMIADPRRIDDLAVAMQRRNHGMTRFKSRFLGYRDTLGPSLRMLTCPVLAVLPALDPLPRPDVAARAEYLRRCAPHIVCRVVPDASHWVAFEAPDELNRLVAGFVHRNAPGAEHQRLSVPPGA</sequence>
<name>A0A7Y6NQH3_9BURK</name>
<protein>
    <submittedName>
        <fullName evidence="2">Alpha/beta hydrolase</fullName>
    </submittedName>
</protein>
<proteinExistence type="predicted"/>
<dbReference type="SUPFAM" id="SSF53474">
    <property type="entry name" value="alpha/beta-Hydrolases"/>
    <property type="match status" value="1"/>
</dbReference>
<dbReference type="InterPro" id="IPR000073">
    <property type="entry name" value="AB_hydrolase_1"/>
</dbReference>
<dbReference type="PANTHER" id="PTHR43798">
    <property type="entry name" value="MONOACYLGLYCEROL LIPASE"/>
    <property type="match status" value="1"/>
</dbReference>
<dbReference type="EMBL" id="JABWMJ010000008">
    <property type="protein sequence ID" value="NUZ07463.1"/>
    <property type="molecule type" value="Genomic_DNA"/>
</dbReference>
<evidence type="ECO:0000259" key="1">
    <source>
        <dbReference type="Pfam" id="PF12697"/>
    </source>
</evidence>
<dbReference type="GO" id="GO:0016787">
    <property type="term" value="F:hydrolase activity"/>
    <property type="evidence" value="ECO:0007669"/>
    <property type="project" value="UniProtKB-KW"/>
</dbReference>
<accession>A0A7Y6NQH3</accession>
<evidence type="ECO:0000313" key="2">
    <source>
        <dbReference type="EMBL" id="NUZ07463.1"/>
    </source>
</evidence>